<keyword evidence="3" id="KW-0687">Ribonucleoprotein</keyword>
<sequence length="151" mass="17191">MGSIYQRKMLFLIMIYTKYVEIGRVVFINEGPFKGKLAAIVNVVDGNRILVDGPTTGVKRSVINLKKIALTKFKIPLRVGQRTGKVQKAIEASGVVEAFNQTNWAKKIAAKEKRAKLTDFDRYKVMRIKQLKNRIITHEFNRLKKAANKAK</sequence>
<evidence type="ECO:0000313" key="8">
    <source>
        <dbReference type="Proteomes" id="UP000035681"/>
    </source>
</evidence>
<dbReference type="GO" id="GO:0003735">
    <property type="term" value="F:structural constituent of ribosome"/>
    <property type="evidence" value="ECO:0007669"/>
    <property type="project" value="InterPro"/>
</dbReference>
<dbReference type="WBParaSite" id="TCONS_00009748.p1">
    <property type="protein sequence ID" value="TCONS_00009748.p1"/>
    <property type="gene ID" value="XLOC_007508"/>
</dbReference>
<proteinExistence type="inferred from homology"/>
<evidence type="ECO:0000256" key="2">
    <source>
        <dbReference type="ARBA" id="ARBA00022980"/>
    </source>
</evidence>
<feature type="domain" description="KOW" evidence="6">
    <location>
        <begin position="23"/>
        <end position="52"/>
    </location>
</feature>
<keyword evidence="8" id="KW-1185">Reference proteome</keyword>
<dbReference type="GO" id="GO:0003723">
    <property type="term" value="F:RNA binding"/>
    <property type="evidence" value="ECO:0007669"/>
    <property type="project" value="InterPro"/>
</dbReference>
<dbReference type="PANTHER" id="PTHR11127">
    <property type="entry name" value="60S RIBOSOMAL PROTEIN L14"/>
    <property type="match status" value="1"/>
</dbReference>
<dbReference type="GO" id="GO:0022625">
    <property type="term" value="C:cytosolic large ribosomal subunit"/>
    <property type="evidence" value="ECO:0007669"/>
    <property type="project" value="TreeGrafter"/>
</dbReference>
<comment type="similarity">
    <text evidence="1">Belongs to the eukaryotic ribosomal protein eL14 family.</text>
</comment>
<feature type="domain" description="Large ribosomal subunit protein eL14" evidence="7">
    <location>
        <begin position="59"/>
        <end position="132"/>
    </location>
</feature>
<dbReference type="InterPro" id="IPR039660">
    <property type="entry name" value="Ribosomal_eL14"/>
</dbReference>
<dbReference type="Pfam" id="PF00467">
    <property type="entry name" value="KOW"/>
    <property type="match status" value="1"/>
</dbReference>
<dbReference type="Proteomes" id="UP000035681">
    <property type="component" value="Unplaced"/>
</dbReference>
<dbReference type="GO" id="GO:0042273">
    <property type="term" value="P:ribosomal large subunit biogenesis"/>
    <property type="evidence" value="ECO:0007669"/>
    <property type="project" value="TreeGrafter"/>
</dbReference>
<dbReference type="Gene3D" id="2.30.30.30">
    <property type="match status" value="1"/>
</dbReference>
<dbReference type="GO" id="GO:0006412">
    <property type="term" value="P:translation"/>
    <property type="evidence" value="ECO:0007669"/>
    <property type="project" value="InterPro"/>
</dbReference>
<dbReference type="SUPFAM" id="SSF50104">
    <property type="entry name" value="Translation proteins SH3-like domain"/>
    <property type="match status" value="1"/>
</dbReference>
<protein>
    <recommendedName>
        <fullName evidence="4">Large ribosomal subunit protein eL14</fullName>
    </recommendedName>
    <alternativeName>
        <fullName evidence="5">60S ribosomal protein L14</fullName>
    </alternativeName>
</protein>
<evidence type="ECO:0000256" key="3">
    <source>
        <dbReference type="ARBA" id="ARBA00023274"/>
    </source>
</evidence>
<dbReference type="AlphaFoldDB" id="A0A0K0EES0"/>
<dbReference type="Gene3D" id="6.10.250.2270">
    <property type="match status" value="1"/>
</dbReference>
<reference evidence="9" key="1">
    <citation type="submission" date="2015-08" db="UniProtKB">
        <authorList>
            <consortium name="WormBaseParasite"/>
        </authorList>
    </citation>
    <scope>IDENTIFICATION</scope>
</reference>
<evidence type="ECO:0000256" key="5">
    <source>
        <dbReference type="ARBA" id="ARBA00035318"/>
    </source>
</evidence>
<dbReference type="InterPro" id="IPR002784">
    <property type="entry name" value="Ribosomal_eL14_dom"/>
</dbReference>
<dbReference type="PANTHER" id="PTHR11127:SF2">
    <property type="entry name" value="LARGE RIBOSOMAL SUBUNIT PROTEIN EL14"/>
    <property type="match status" value="1"/>
</dbReference>
<dbReference type="CDD" id="cd23702">
    <property type="entry name" value="eL14"/>
    <property type="match status" value="1"/>
</dbReference>
<organism evidence="9">
    <name type="scientific">Strongyloides stercoralis</name>
    <name type="common">Threadworm</name>
    <dbReference type="NCBI Taxonomy" id="6248"/>
    <lineage>
        <taxon>Eukaryota</taxon>
        <taxon>Metazoa</taxon>
        <taxon>Ecdysozoa</taxon>
        <taxon>Nematoda</taxon>
        <taxon>Chromadorea</taxon>
        <taxon>Rhabditida</taxon>
        <taxon>Tylenchina</taxon>
        <taxon>Panagrolaimomorpha</taxon>
        <taxon>Strongyloidoidea</taxon>
        <taxon>Strongyloididae</taxon>
        <taxon>Strongyloides</taxon>
    </lineage>
</organism>
<evidence type="ECO:0000313" key="9">
    <source>
        <dbReference type="WBParaSite" id="SSTP_0000798300.1"/>
    </source>
</evidence>
<name>A0A0K0EES0_STRER</name>
<evidence type="ECO:0000259" key="7">
    <source>
        <dbReference type="Pfam" id="PF01929"/>
    </source>
</evidence>
<dbReference type="Pfam" id="PF01929">
    <property type="entry name" value="Ribosomal_L14e"/>
    <property type="match status" value="1"/>
</dbReference>
<keyword evidence="2" id="KW-0689">Ribosomal protein</keyword>
<dbReference type="InterPro" id="IPR008991">
    <property type="entry name" value="Translation_prot_SH3-like_sf"/>
</dbReference>
<dbReference type="STRING" id="6248.A0A0K0EES0"/>
<evidence type="ECO:0000256" key="1">
    <source>
        <dbReference type="ARBA" id="ARBA00006592"/>
    </source>
</evidence>
<dbReference type="InterPro" id="IPR005824">
    <property type="entry name" value="KOW"/>
</dbReference>
<dbReference type="WBParaSite" id="SSTP_0000798300.1">
    <property type="protein sequence ID" value="SSTP_0000798300.1"/>
    <property type="gene ID" value="SSTP_0000798300"/>
</dbReference>
<dbReference type="InterPro" id="IPR014722">
    <property type="entry name" value="Rib_uL2_dom2"/>
</dbReference>
<evidence type="ECO:0000259" key="6">
    <source>
        <dbReference type="Pfam" id="PF00467"/>
    </source>
</evidence>
<accession>A0A0K0EES0</accession>
<evidence type="ECO:0000256" key="4">
    <source>
        <dbReference type="ARBA" id="ARBA00035215"/>
    </source>
</evidence>